<keyword evidence="2 4" id="KW-0238">DNA-binding</keyword>
<dbReference type="SUPFAM" id="SSF46689">
    <property type="entry name" value="Homeodomain-like"/>
    <property type="match status" value="1"/>
</dbReference>
<evidence type="ECO:0000256" key="1">
    <source>
        <dbReference type="ARBA" id="ARBA00023015"/>
    </source>
</evidence>
<proteinExistence type="predicted"/>
<evidence type="ECO:0000256" key="4">
    <source>
        <dbReference type="PROSITE-ProRule" id="PRU00335"/>
    </source>
</evidence>
<dbReference type="InterPro" id="IPR001647">
    <property type="entry name" value="HTH_TetR"/>
</dbReference>
<dbReference type="PANTHER" id="PTHR30055:SF234">
    <property type="entry name" value="HTH-TYPE TRANSCRIPTIONAL REGULATOR BETI"/>
    <property type="match status" value="1"/>
</dbReference>
<comment type="caution">
    <text evidence="6">The sequence shown here is derived from an EMBL/GenBank/DDBJ whole genome shotgun (WGS) entry which is preliminary data.</text>
</comment>
<accession>A0A2S6AKG2</accession>
<evidence type="ECO:0000256" key="3">
    <source>
        <dbReference type="ARBA" id="ARBA00023163"/>
    </source>
</evidence>
<dbReference type="InterPro" id="IPR009057">
    <property type="entry name" value="Homeodomain-like_sf"/>
</dbReference>
<evidence type="ECO:0000256" key="2">
    <source>
        <dbReference type="ARBA" id="ARBA00023125"/>
    </source>
</evidence>
<organism evidence="6 7">
    <name type="scientific">Nocardia nova</name>
    <dbReference type="NCBI Taxonomy" id="37330"/>
    <lineage>
        <taxon>Bacteria</taxon>
        <taxon>Bacillati</taxon>
        <taxon>Actinomycetota</taxon>
        <taxon>Actinomycetes</taxon>
        <taxon>Mycobacteriales</taxon>
        <taxon>Nocardiaceae</taxon>
        <taxon>Nocardia</taxon>
    </lineage>
</organism>
<name>A0A2S6AKG2_9NOCA</name>
<dbReference type="Proteomes" id="UP000239874">
    <property type="component" value="Unassembled WGS sequence"/>
</dbReference>
<evidence type="ECO:0000259" key="5">
    <source>
        <dbReference type="PROSITE" id="PS50977"/>
    </source>
</evidence>
<feature type="DNA-binding region" description="H-T-H motif" evidence="4">
    <location>
        <begin position="44"/>
        <end position="63"/>
    </location>
</feature>
<dbReference type="AlphaFoldDB" id="A0A2S6AKG2"/>
<dbReference type="PROSITE" id="PS50977">
    <property type="entry name" value="HTH_TETR_2"/>
    <property type="match status" value="1"/>
</dbReference>
<feature type="domain" description="HTH tetR-type" evidence="5">
    <location>
        <begin position="21"/>
        <end position="81"/>
    </location>
</feature>
<sequence length="231" mass="25060">MVGTERRWVAEGCAVGRLKVDERRRMLVDAAFEVMVSKGVAAATTRAICAQAGMPQSAFHYAFRSKEELRQELAEAVVSAQTSTLADVSVATESLRTALLAAMERLLAAGIADPGRQTVLYELTLLDLRAGDNPGRFGAWQYRLYTDRAARLLDGVAERFNVHWRVPVDVLARMVATTVDGTMLAWLADRDTDLAAESLRALAEAILALAVDNAVAGVDEESEVIRTRGPA</sequence>
<dbReference type="GO" id="GO:0000976">
    <property type="term" value="F:transcription cis-regulatory region binding"/>
    <property type="evidence" value="ECO:0007669"/>
    <property type="project" value="TreeGrafter"/>
</dbReference>
<dbReference type="Gene3D" id="1.10.357.10">
    <property type="entry name" value="Tetracycline Repressor, domain 2"/>
    <property type="match status" value="1"/>
</dbReference>
<dbReference type="SUPFAM" id="SSF48498">
    <property type="entry name" value="Tetracyclin repressor-like, C-terminal domain"/>
    <property type="match status" value="1"/>
</dbReference>
<keyword evidence="3" id="KW-0804">Transcription</keyword>
<protein>
    <submittedName>
        <fullName evidence="6">TetR/AcrR family transcriptional regulator</fullName>
    </submittedName>
</protein>
<evidence type="ECO:0000313" key="7">
    <source>
        <dbReference type="Proteomes" id="UP000239874"/>
    </source>
</evidence>
<reference evidence="6 7" key="1">
    <citation type="submission" date="2018-02" db="EMBL/GenBank/DDBJ databases">
        <title>8 Nocardia nova and 1 Nocardia cyriacigeorgica strain used for evolution to TMP-SMX.</title>
        <authorList>
            <person name="Mehta H."/>
            <person name="Weng J."/>
            <person name="Shamoo Y."/>
        </authorList>
    </citation>
    <scope>NUCLEOTIDE SEQUENCE [LARGE SCALE GENOMIC DNA]</scope>
    <source>
        <strain evidence="6 7">MDA3139</strain>
    </source>
</reference>
<dbReference type="GO" id="GO:0003700">
    <property type="term" value="F:DNA-binding transcription factor activity"/>
    <property type="evidence" value="ECO:0007669"/>
    <property type="project" value="TreeGrafter"/>
</dbReference>
<keyword evidence="1" id="KW-0805">Transcription regulation</keyword>
<dbReference type="InterPro" id="IPR050109">
    <property type="entry name" value="HTH-type_TetR-like_transc_reg"/>
</dbReference>
<evidence type="ECO:0000313" key="6">
    <source>
        <dbReference type="EMBL" id="PPJ35707.1"/>
    </source>
</evidence>
<dbReference type="Pfam" id="PF00440">
    <property type="entry name" value="TetR_N"/>
    <property type="match status" value="1"/>
</dbReference>
<dbReference type="PANTHER" id="PTHR30055">
    <property type="entry name" value="HTH-TYPE TRANSCRIPTIONAL REGULATOR RUTR"/>
    <property type="match status" value="1"/>
</dbReference>
<dbReference type="InterPro" id="IPR036271">
    <property type="entry name" value="Tet_transcr_reg_TetR-rel_C_sf"/>
</dbReference>
<dbReference type="PRINTS" id="PR00455">
    <property type="entry name" value="HTHTETR"/>
</dbReference>
<gene>
    <name evidence="6" type="ORF">C5E45_24495</name>
</gene>
<dbReference type="EMBL" id="PSZC01000019">
    <property type="protein sequence ID" value="PPJ35707.1"/>
    <property type="molecule type" value="Genomic_DNA"/>
</dbReference>